<comment type="caution">
    <text evidence="5">The sequence shown here is derived from an EMBL/GenBank/DDBJ whole genome shotgun (WGS) entry which is preliminary data.</text>
</comment>
<reference evidence="5 6" key="2">
    <citation type="submission" date="2014-03" db="EMBL/GenBank/DDBJ databases">
        <title>Draft Genome Sequences of Four Burkholderia Strains.</title>
        <authorList>
            <person name="Liu X.Y."/>
            <person name="Li C.X."/>
            <person name="Xu J.H."/>
        </authorList>
    </citation>
    <scope>NUCLEOTIDE SEQUENCE [LARGE SCALE GENOMIC DNA]</scope>
    <source>
        <strain evidence="5 6">R27</strain>
    </source>
</reference>
<organism evidence="5 6">
    <name type="scientific">Caballeronia grimmiae</name>
    <dbReference type="NCBI Taxonomy" id="1071679"/>
    <lineage>
        <taxon>Bacteria</taxon>
        <taxon>Pseudomonadati</taxon>
        <taxon>Pseudomonadota</taxon>
        <taxon>Betaproteobacteria</taxon>
        <taxon>Burkholderiales</taxon>
        <taxon>Burkholderiaceae</taxon>
        <taxon>Caballeronia</taxon>
    </lineage>
</organism>
<dbReference type="OrthoDB" id="9771112at2"/>
<feature type="signal peptide" evidence="2">
    <location>
        <begin position="1"/>
        <end position="25"/>
    </location>
</feature>
<feature type="chain" id="PRO_5001667000" description="CHAT domain-containing protein" evidence="2">
    <location>
        <begin position="26"/>
        <end position="966"/>
    </location>
</feature>
<dbReference type="InterPro" id="IPR024983">
    <property type="entry name" value="CHAT_dom"/>
</dbReference>
<evidence type="ECO:0000256" key="1">
    <source>
        <dbReference type="SAM" id="MobiDB-lite"/>
    </source>
</evidence>
<dbReference type="AlphaFoldDB" id="A0A069NF36"/>
<dbReference type="EMBL" id="JFHE01000051">
    <property type="protein sequence ID" value="KDR26687.1"/>
    <property type="molecule type" value="Genomic_DNA"/>
</dbReference>
<reference evidence="7" key="3">
    <citation type="journal article" date="2019" name="Int. J. Syst. Evol. Microbiol.">
        <title>The Global Catalogue of Microorganisms (GCM) 10K type strain sequencing project: providing services to taxonomists for standard genome sequencing and annotation.</title>
        <authorList>
            <consortium name="The Broad Institute Genomics Platform"/>
            <consortium name="The Broad Institute Genome Sequencing Center for Infectious Disease"/>
            <person name="Wu L."/>
            <person name="Ma J."/>
        </authorList>
    </citation>
    <scope>NUCLEOTIDE SEQUENCE [LARGE SCALE GENOMIC DNA]</scope>
    <source>
        <strain evidence="7">CGMCC 1.11013</strain>
    </source>
</reference>
<evidence type="ECO:0000313" key="6">
    <source>
        <dbReference type="Proteomes" id="UP000027439"/>
    </source>
</evidence>
<dbReference type="RefSeq" id="WP_035970122.1">
    <property type="nucleotide sequence ID" value="NZ_BMEG01000017.1"/>
</dbReference>
<dbReference type="Proteomes" id="UP000597138">
    <property type="component" value="Unassembled WGS sequence"/>
</dbReference>
<dbReference type="Pfam" id="PF12770">
    <property type="entry name" value="CHAT"/>
    <property type="match status" value="1"/>
</dbReference>
<feature type="domain" description="CHAT" evidence="3">
    <location>
        <begin position="647"/>
        <end position="962"/>
    </location>
</feature>
<feature type="region of interest" description="Disordered" evidence="1">
    <location>
        <begin position="35"/>
        <end position="56"/>
    </location>
</feature>
<protein>
    <recommendedName>
        <fullName evidence="3">CHAT domain-containing protein</fullName>
    </recommendedName>
</protein>
<name>A0A069NF36_9BURK</name>
<reference evidence="4" key="4">
    <citation type="submission" date="2024-05" db="EMBL/GenBank/DDBJ databases">
        <authorList>
            <person name="Sun Q."/>
            <person name="Zhou Y."/>
        </authorList>
    </citation>
    <scope>NUCLEOTIDE SEQUENCE</scope>
    <source>
        <strain evidence="4">CGMCC 1.11013</strain>
    </source>
</reference>
<reference evidence="4" key="1">
    <citation type="journal article" date="2014" name="Int. J. Syst. Evol. Microbiol.">
        <title>Complete genome of a new Firmicutes species belonging to the dominant human colonic microbiota ('Ruminococcus bicirculans') reveals two chromosomes and a selective capacity to utilize plant glucans.</title>
        <authorList>
            <consortium name="NISC Comparative Sequencing Program"/>
            <person name="Wegmann U."/>
            <person name="Louis P."/>
            <person name="Goesmann A."/>
            <person name="Henrissat B."/>
            <person name="Duncan S.H."/>
            <person name="Flint H.J."/>
        </authorList>
    </citation>
    <scope>NUCLEOTIDE SEQUENCE</scope>
    <source>
        <strain evidence="4">CGMCC 1.11013</strain>
    </source>
</reference>
<evidence type="ECO:0000313" key="5">
    <source>
        <dbReference type="EMBL" id="KDR26687.1"/>
    </source>
</evidence>
<evidence type="ECO:0000313" key="4">
    <source>
        <dbReference type="EMBL" id="GGD96634.1"/>
    </source>
</evidence>
<evidence type="ECO:0000256" key="2">
    <source>
        <dbReference type="SAM" id="SignalP"/>
    </source>
</evidence>
<sequence length="966" mass="104818">MISLTIEVALASALALSLTCGSAFGQTVDIEAPDAYAPAPTSAPASSAPAPAEARPQDIESQLAQTANGDERFRLLTQLSRSYYRAGQVNESLRVRTQLVDDEAISPGKRSLVAAQLALSLALLNQHVASDRMIVRAKALAQQTSNAELEQLSREPAYAHLEAQAEVARRFDFRHDVALARYREHADLAWRNLNDSNLSEKRRRAAANELLKSTSDLTRVLLQNNRRDEALSYVNEINWYIDHRPDLKPTTEQRAEVQLARALALCSFDDYEAALDAISQSMALYRQAGIPEHDTRYGEALRFKLMIALALGTIRSFGADADALDRARAVNPVLVGSASNEELESLTLAARGKWADADARIQAAIDRRMRSEGPESPYVKYRQAMQMLYRLNDPQARITRSTIERYVRPLMGSQDEWSDSATRGVYVEDGALVAAMDWLMRPGRADSDIALAFQISELLQTNATQGAMLDGAARLAAIDPALRGLIEQEQTLRYEERTSRNLFSAAANKLDRVSANADADPEIIKRQTKQVEERSRALKEQTARVTALRREIAKAFPGYRELRAPVIPSPEKLGASLQPNEAYVSLYAGRTASYAFVVKADGRLHAVRLDVTRARLTELTLALRSSFDAGAPPRKAGELAGFDVKASASLFNYLIAPIQPALGDARTVYLSASGVVASLPFNVLTSRPAAALNNADWWIGVVTPVRIPSASALVLERAQKGRPANAPLIAFAAPSFNGEGSVVSAGTSSSRARPLRSDTTLASFDYRMVTPLPETLEEAQAIASVLAAPAASIVTGTYATRSEVLNRDLSDDRVVLFATHGVVAGEIPGLRKAGLALAYEGRGLADSVLTIDDIIPLRLNADWVVLSACNTGFVTGAAGDSIAALIRGFFAAGARSLLVTQWPVESESAKQLTVGLFTSYAQDSSLTKADALARVQRDMLAGKYGALYQHPYFWGAYFLAGDAGRR</sequence>
<evidence type="ECO:0000259" key="3">
    <source>
        <dbReference type="Pfam" id="PF12770"/>
    </source>
</evidence>
<feature type="compositionally biased region" description="Low complexity" evidence="1">
    <location>
        <begin position="35"/>
        <end position="54"/>
    </location>
</feature>
<dbReference type="STRING" id="1071679.BG57_25900"/>
<dbReference type="EMBL" id="BMEG01000017">
    <property type="protein sequence ID" value="GGD96634.1"/>
    <property type="molecule type" value="Genomic_DNA"/>
</dbReference>
<keyword evidence="2" id="KW-0732">Signal</keyword>
<proteinExistence type="predicted"/>
<dbReference type="eggNOG" id="COG4995">
    <property type="taxonomic scope" value="Bacteria"/>
</dbReference>
<accession>A0A069NF36</accession>
<dbReference type="Proteomes" id="UP000027439">
    <property type="component" value="Unassembled WGS sequence"/>
</dbReference>
<gene>
    <name evidence="5" type="ORF">BG57_25900</name>
    <name evidence="4" type="ORF">GCM10010985_59130</name>
</gene>
<keyword evidence="7" id="KW-1185">Reference proteome</keyword>
<evidence type="ECO:0000313" key="7">
    <source>
        <dbReference type="Proteomes" id="UP000597138"/>
    </source>
</evidence>